<dbReference type="EMBL" id="CABVLI010000025">
    <property type="protein sequence ID" value="VVS99618.1"/>
    <property type="molecule type" value="Genomic_DNA"/>
</dbReference>
<evidence type="ECO:0000313" key="1">
    <source>
        <dbReference type="EMBL" id="VVS99618.1"/>
    </source>
</evidence>
<gene>
    <name evidence="1" type="ORF">SPHINGO391_310013</name>
</gene>
<dbReference type="Proteomes" id="UP000326857">
    <property type="component" value="Unassembled WGS sequence"/>
</dbReference>
<dbReference type="AlphaFoldDB" id="A0A5E7Y4P1"/>
<accession>A0A5E7Y4P1</accession>
<reference evidence="1 2" key="1">
    <citation type="submission" date="2019-09" db="EMBL/GenBank/DDBJ databases">
        <authorList>
            <person name="Dittami M. S."/>
        </authorList>
    </citation>
    <scope>NUCLEOTIDE SEQUENCE [LARGE SCALE GENOMIC DNA]</scope>
    <source>
        <strain evidence="1">SPHINGO391</strain>
    </source>
</reference>
<organism evidence="1 2">
    <name type="scientific">Sphingomonas aurantiaca</name>
    <dbReference type="NCBI Taxonomy" id="185949"/>
    <lineage>
        <taxon>Bacteria</taxon>
        <taxon>Pseudomonadati</taxon>
        <taxon>Pseudomonadota</taxon>
        <taxon>Alphaproteobacteria</taxon>
        <taxon>Sphingomonadales</taxon>
        <taxon>Sphingomonadaceae</taxon>
        <taxon>Sphingomonas</taxon>
    </lineage>
</organism>
<name>A0A5E7Y4P1_9SPHN</name>
<sequence length="25" mass="2829">MCFTSFLVRSIETMAKIIDRSLPVA</sequence>
<evidence type="ECO:0000313" key="2">
    <source>
        <dbReference type="Proteomes" id="UP000326857"/>
    </source>
</evidence>
<protein>
    <submittedName>
        <fullName evidence="1">Uncharacterized protein</fullName>
    </submittedName>
</protein>
<proteinExistence type="predicted"/>